<name>A0A3S5CUD3_9PLAT</name>
<keyword evidence="2" id="KW-1185">Reference proteome</keyword>
<dbReference type="EMBL" id="CAAALY010255940">
    <property type="protein sequence ID" value="VEL37773.1"/>
    <property type="molecule type" value="Genomic_DNA"/>
</dbReference>
<dbReference type="Proteomes" id="UP000784294">
    <property type="component" value="Unassembled WGS sequence"/>
</dbReference>
<comment type="caution">
    <text evidence="1">The sequence shown here is derived from an EMBL/GenBank/DDBJ whole genome shotgun (WGS) entry which is preliminary data.</text>
</comment>
<organism evidence="1 2">
    <name type="scientific">Protopolystoma xenopodis</name>
    <dbReference type="NCBI Taxonomy" id="117903"/>
    <lineage>
        <taxon>Eukaryota</taxon>
        <taxon>Metazoa</taxon>
        <taxon>Spiralia</taxon>
        <taxon>Lophotrochozoa</taxon>
        <taxon>Platyhelminthes</taxon>
        <taxon>Monogenea</taxon>
        <taxon>Polyopisthocotylea</taxon>
        <taxon>Polystomatidea</taxon>
        <taxon>Polystomatidae</taxon>
        <taxon>Protopolystoma</taxon>
    </lineage>
</organism>
<evidence type="ECO:0000313" key="1">
    <source>
        <dbReference type="EMBL" id="VEL37773.1"/>
    </source>
</evidence>
<dbReference type="AlphaFoldDB" id="A0A3S5CUD3"/>
<proteinExistence type="predicted"/>
<evidence type="ECO:0000313" key="2">
    <source>
        <dbReference type="Proteomes" id="UP000784294"/>
    </source>
</evidence>
<reference evidence="1" key="1">
    <citation type="submission" date="2018-11" db="EMBL/GenBank/DDBJ databases">
        <authorList>
            <consortium name="Pathogen Informatics"/>
        </authorList>
    </citation>
    <scope>NUCLEOTIDE SEQUENCE</scope>
</reference>
<gene>
    <name evidence="1" type="ORF">PXEA_LOCUS31213</name>
</gene>
<protein>
    <submittedName>
        <fullName evidence="1">Uncharacterized protein</fullName>
    </submittedName>
</protein>
<sequence length="123" mass="13126">MECGPISFAIYPDPSLSIGLSNSGLQSGSLHCLMDPLPIFLVDRFHSVSVPVCIPQKALFLKAQEERTLPLPVKGRPDICKHGNRSLGALLSEAAVYVFLGPSEIAPGVECALGLEPSEIDQL</sequence>
<accession>A0A3S5CUD3</accession>